<gene>
    <name evidence="2" type="ORF">HRV97_02925</name>
</gene>
<evidence type="ECO:0008006" key="4">
    <source>
        <dbReference type="Google" id="ProtNLM"/>
    </source>
</evidence>
<evidence type="ECO:0000313" key="2">
    <source>
        <dbReference type="EMBL" id="NTS64113.1"/>
    </source>
</evidence>
<feature type="region of interest" description="Disordered" evidence="1">
    <location>
        <begin position="163"/>
        <end position="219"/>
    </location>
</feature>
<dbReference type="Proteomes" id="UP000621447">
    <property type="component" value="Unassembled WGS sequence"/>
</dbReference>
<keyword evidence="3" id="KW-1185">Reference proteome</keyword>
<accession>A0ABX2JCR2</accession>
<feature type="compositionally biased region" description="Low complexity" evidence="1">
    <location>
        <begin position="71"/>
        <end position="90"/>
    </location>
</feature>
<feature type="region of interest" description="Disordered" evidence="1">
    <location>
        <begin position="111"/>
        <end position="135"/>
    </location>
</feature>
<feature type="compositionally biased region" description="Polar residues" evidence="1">
    <location>
        <begin position="189"/>
        <end position="205"/>
    </location>
</feature>
<protein>
    <recommendedName>
        <fullName evidence="4">Alginate biosynthesis protein AlgP</fullName>
    </recommendedName>
</protein>
<sequence length="219" mass="22067">MADESDTPTPPQGNAPATPRRRAPRKAAAPKSTATKAPTKPTEAAPDPTAKPAPKPAKAPPKPRSSKRSTPKPAAKPRAPATKRVTDAVADAAHDVSEAVTAAEERAAKITKTAARRTRASARKAGTSAAETTEKVAGKWGAAKIAGGVAVLGAAATAALLSLRGSSRSGPTYKPALLPNAAKEPQPATPTVTAHQPDGTDSSKSFEAGSADENTIPDA</sequence>
<evidence type="ECO:0000256" key="1">
    <source>
        <dbReference type="SAM" id="MobiDB-lite"/>
    </source>
</evidence>
<dbReference type="RefSeq" id="WP_174192168.1">
    <property type="nucleotide sequence ID" value="NZ_JABULH010000001.1"/>
</dbReference>
<reference evidence="2 3" key="1">
    <citation type="submission" date="2020-06" db="EMBL/GenBank/DDBJ databases">
        <title>Sphingomonas hominis sp. nov., a member of the Sphingomonas, isolated from the hair of a 22-year-old girl.</title>
        <authorList>
            <person name="Zhang D.-F."/>
            <person name="Cui X.-W."/>
        </authorList>
    </citation>
    <scope>NUCLEOTIDE SEQUENCE [LARGE SCALE GENOMIC DNA]</scope>
    <source>
        <strain evidence="2 3">HHU CXW</strain>
    </source>
</reference>
<feature type="compositionally biased region" description="Pro residues" evidence="1">
    <location>
        <begin position="49"/>
        <end position="63"/>
    </location>
</feature>
<dbReference type="EMBL" id="JABULH010000001">
    <property type="protein sequence ID" value="NTS64113.1"/>
    <property type="molecule type" value="Genomic_DNA"/>
</dbReference>
<proteinExistence type="predicted"/>
<feature type="region of interest" description="Disordered" evidence="1">
    <location>
        <begin position="1"/>
        <end position="90"/>
    </location>
</feature>
<organism evidence="2 3">
    <name type="scientific">Sphingomonas hominis</name>
    <dbReference type="NCBI Taxonomy" id="2741495"/>
    <lineage>
        <taxon>Bacteria</taxon>
        <taxon>Pseudomonadati</taxon>
        <taxon>Pseudomonadota</taxon>
        <taxon>Alphaproteobacteria</taxon>
        <taxon>Sphingomonadales</taxon>
        <taxon>Sphingomonadaceae</taxon>
        <taxon>Sphingomonas</taxon>
    </lineage>
</organism>
<feature type="compositionally biased region" description="Low complexity" evidence="1">
    <location>
        <begin position="26"/>
        <end position="48"/>
    </location>
</feature>
<comment type="caution">
    <text evidence="2">The sequence shown here is derived from an EMBL/GenBank/DDBJ whole genome shotgun (WGS) entry which is preliminary data.</text>
</comment>
<evidence type="ECO:0000313" key="3">
    <source>
        <dbReference type="Proteomes" id="UP000621447"/>
    </source>
</evidence>
<name>A0ABX2JCR2_9SPHN</name>